<dbReference type="PANTHER" id="PTHR10598:SF0">
    <property type="entry name" value="SET1_ASH2 HISTONE METHYLTRANSFERASE COMPLEX SUBUNIT ASH2"/>
    <property type="match status" value="1"/>
</dbReference>
<evidence type="ECO:0000256" key="1">
    <source>
        <dbReference type="ARBA" id="ARBA00004123"/>
    </source>
</evidence>
<dbReference type="Proteomes" id="UP001165063">
    <property type="component" value="Unassembled WGS sequence"/>
</dbReference>
<dbReference type="GO" id="GO:0000976">
    <property type="term" value="F:transcription cis-regulatory region binding"/>
    <property type="evidence" value="ECO:0007669"/>
    <property type="project" value="TreeGrafter"/>
</dbReference>
<organism evidence="5 6">
    <name type="scientific">Ambrosiozyma monospora</name>
    <name type="common">Yeast</name>
    <name type="synonym">Endomycopsis monosporus</name>
    <dbReference type="NCBI Taxonomy" id="43982"/>
    <lineage>
        <taxon>Eukaryota</taxon>
        <taxon>Fungi</taxon>
        <taxon>Dikarya</taxon>
        <taxon>Ascomycota</taxon>
        <taxon>Saccharomycotina</taxon>
        <taxon>Pichiomycetes</taxon>
        <taxon>Pichiales</taxon>
        <taxon>Pichiaceae</taxon>
        <taxon>Ambrosiozyma</taxon>
    </lineage>
</organism>
<evidence type="ECO:0000256" key="3">
    <source>
        <dbReference type="ARBA" id="ARBA00038149"/>
    </source>
</evidence>
<dbReference type="InterPro" id="IPR003877">
    <property type="entry name" value="SPRY_dom"/>
</dbReference>
<comment type="caution">
    <text evidence="5">The sequence shown here is derived from an EMBL/GenBank/DDBJ whole genome shotgun (WGS) entry which is preliminary data.</text>
</comment>
<evidence type="ECO:0000313" key="6">
    <source>
        <dbReference type="Proteomes" id="UP001165063"/>
    </source>
</evidence>
<keyword evidence="2" id="KW-0539">Nucleus</keyword>
<feature type="domain" description="B30.2/SPRY" evidence="4">
    <location>
        <begin position="66"/>
        <end position="251"/>
    </location>
</feature>
<dbReference type="EMBL" id="BSXU01001481">
    <property type="protein sequence ID" value="GMG27913.1"/>
    <property type="molecule type" value="Genomic_DNA"/>
</dbReference>
<comment type="similarity">
    <text evidence="3">Belongs to the cclA family.</text>
</comment>
<dbReference type="CDD" id="cd12872">
    <property type="entry name" value="SPRY_Ash2"/>
    <property type="match status" value="1"/>
</dbReference>
<reference evidence="5" key="1">
    <citation type="submission" date="2023-04" db="EMBL/GenBank/DDBJ databases">
        <title>Ambrosiozyma monospora NBRC 1965.</title>
        <authorList>
            <person name="Ichikawa N."/>
            <person name="Sato H."/>
            <person name="Tonouchi N."/>
        </authorList>
    </citation>
    <scope>NUCLEOTIDE SEQUENCE</scope>
    <source>
        <strain evidence="5">NBRC 1965</strain>
    </source>
</reference>
<gene>
    <name evidence="5" type="ORF">Amon01_000350500</name>
</gene>
<dbReference type="Gene3D" id="2.60.120.920">
    <property type="match status" value="1"/>
</dbReference>
<protein>
    <submittedName>
        <fullName evidence="5">Unnamed protein product</fullName>
    </submittedName>
</protein>
<dbReference type="PANTHER" id="PTHR10598">
    <property type="entry name" value="SET1/ASH2 HISTONE METHYLTRANSFERASE COMPLEX SUBUNIT ASH2"/>
    <property type="match status" value="1"/>
</dbReference>
<dbReference type="InterPro" id="IPR037353">
    <property type="entry name" value="ASH2"/>
</dbReference>
<sequence>MSDGKKVTKIKRVIPRLKPVPYTLHDLNSTLKPPHRSKQITIKDTDFYSSEEHPFNRRGFKYKSCRPNPYFSSIMYSTSDLPPFKARFSYFDRSTALLTDESCSMATSLQGWRSSRTSFGVREGKWYVEFKLIKANDGESNVRFGFSRREANLEAPVGFDGYGYGFRDKLGQRVHLSRPTEFLTDGEEFHTGDVIGLLIELPPLDVQEKIARLQIEQETLSNPVIQKPQKSLSDVLSSSQEIENKTEKVGFEATGTDEKKNDTKNPFGKSKEATLRSKLLTFEKGIVRDQIPIKYKNQLFFEQYEYTHIKEMEHLLNPLTVFGEKAIPDKERFKPCKLPNSSITLYKNGVNKGVAFHDLYSFLPPSSHQHQLKSLRNGDSFVVSNDDGTSGYYPMVSCFRKGIVELNPGPELEFPPEDLKGRFDSKEVKLFCERYKQKVVEDVTNDIMDEVTNKYLDRLEQALVQ</sequence>
<name>A0A9W6YWK5_AMBMO</name>
<evidence type="ECO:0000259" key="4">
    <source>
        <dbReference type="PROSITE" id="PS50188"/>
    </source>
</evidence>
<dbReference type="GO" id="GO:0048188">
    <property type="term" value="C:Set1C/COMPASS complex"/>
    <property type="evidence" value="ECO:0007669"/>
    <property type="project" value="InterPro"/>
</dbReference>
<dbReference type="SUPFAM" id="SSF49899">
    <property type="entry name" value="Concanavalin A-like lectins/glucanases"/>
    <property type="match status" value="1"/>
</dbReference>
<dbReference type="AlphaFoldDB" id="A0A9W6YWK5"/>
<dbReference type="InterPro" id="IPR001870">
    <property type="entry name" value="B30.2/SPRY"/>
</dbReference>
<keyword evidence="6" id="KW-1185">Reference proteome</keyword>
<comment type="subcellular location">
    <subcellularLocation>
        <location evidence="1">Nucleus</location>
    </subcellularLocation>
</comment>
<dbReference type="InterPro" id="IPR043136">
    <property type="entry name" value="B30.2/SPRY_sf"/>
</dbReference>
<dbReference type="InterPro" id="IPR013320">
    <property type="entry name" value="ConA-like_dom_sf"/>
</dbReference>
<proteinExistence type="inferred from homology"/>
<evidence type="ECO:0000256" key="2">
    <source>
        <dbReference type="ARBA" id="ARBA00023242"/>
    </source>
</evidence>
<dbReference type="SMART" id="SM00449">
    <property type="entry name" value="SPRY"/>
    <property type="match status" value="1"/>
</dbReference>
<dbReference type="PROSITE" id="PS50188">
    <property type="entry name" value="B302_SPRY"/>
    <property type="match status" value="1"/>
</dbReference>
<evidence type="ECO:0000313" key="5">
    <source>
        <dbReference type="EMBL" id="GMG27913.1"/>
    </source>
</evidence>
<accession>A0A9W6YWK5</accession>
<dbReference type="OrthoDB" id="10266026at2759"/>